<dbReference type="GO" id="GO:0005886">
    <property type="term" value="C:plasma membrane"/>
    <property type="evidence" value="ECO:0007669"/>
    <property type="project" value="UniProtKB-SubCell"/>
</dbReference>
<name>A0A060BYR5_9BACT</name>
<comment type="pathway">
    <text evidence="1">Bacterial outer membrane biogenesis; LPS core biosynthesis.</text>
</comment>
<dbReference type="Gene3D" id="3.40.50.2000">
    <property type="entry name" value="Glycogen Phosphorylase B"/>
    <property type="match status" value="1"/>
</dbReference>
<reference evidence="2" key="1">
    <citation type="journal article" date="2013" name="Environ. Microbiol.">
        <title>Seasonally variable intestinal metagenomes of the red palm weevil (Rhynchophorus ferrugineus).</title>
        <authorList>
            <person name="Jia S."/>
            <person name="Zhang X."/>
            <person name="Zhang G."/>
            <person name="Yin A."/>
            <person name="Zhang S."/>
            <person name="Li F."/>
            <person name="Wang L."/>
            <person name="Zhao D."/>
            <person name="Yun Q."/>
            <person name="Tala"/>
            <person name="Wang J."/>
            <person name="Sun G."/>
            <person name="Baabdullah M."/>
            <person name="Yu X."/>
            <person name="Hu S."/>
            <person name="Al-Mssallem I.S."/>
            <person name="Yu J."/>
        </authorList>
    </citation>
    <scope>NUCLEOTIDE SEQUENCE</scope>
</reference>
<dbReference type="PANTHER" id="PTHR42755">
    <property type="entry name" value="3-DEOXY-MANNO-OCTULOSONATE CYTIDYLYLTRANSFERASE"/>
    <property type="match status" value="1"/>
</dbReference>
<protein>
    <recommendedName>
        <fullName evidence="1">3-deoxy-D-manno-octulosonic acid transferase</fullName>
        <shortName evidence="1">Kdo transferase</shortName>
        <ecNumber evidence="1">2.4.99.12</ecNumber>
    </recommendedName>
    <alternativeName>
        <fullName evidence="1">Lipid IV(A) 3-deoxy-D-manno-octulosonic acid transferase</fullName>
    </alternativeName>
</protein>
<sequence>MDELYAMSDRIFVGGSLDNTGGHNIYEAVMFEKQVCVGSNMANFREIFSMASKYNAAVTVHNADETARYITAPLTEADFNGFFSEMDAQQEGIMAKIKEVISDVSAG</sequence>
<proteinExistence type="inferred from homology"/>
<dbReference type="EMBL" id="KF120553">
    <property type="protein sequence ID" value="AIA87827.1"/>
    <property type="molecule type" value="Genomic_DNA"/>
</dbReference>
<comment type="catalytic activity">
    <reaction evidence="1">
        <text>lipid IVA (E. coli) + CMP-3-deoxy-beta-D-manno-octulosonate = alpha-Kdo-(2-&gt;6)-lipid IVA (E. coli) + CMP + H(+)</text>
        <dbReference type="Rhea" id="RHEA:28066"/>
        <dbReference type="ChEBI" id="CHEBI:15378"/>
        <dbReference type="ChEBI" id="CHEBI:58603"/>
        <dbReference type="ChEBI" id="CHEBI:60364"/>
        <dbReference type="ChEBI" id="CHEBI:60377"/>
        <dbReference type="ChEBI" id="CHEBI:85987"/>
        <dbReference type="EC" id="2.4.99.12"/>
    </reaction>
</comment>
<evidence type="ECO:0000313" key="2">
    <source>
        <dbReference type="EMBL" id="AIA87827.1"/>
    </source>
</evidence>
<dbReference type="EC" id="2.4.99.12" evidence="1"/>
<keyword evidence="1" id="KW-0448">Lipopolysaccharide biosynthesis</keyword>
<dbReference type="GO" id="GO:0009244">
    <property type="term" value="P:lipopolysaccharide core region biosynthetic process"/>
    <property type="evidence" value="ECO:0007669"/>
    <property type="project" value="UniProtKB-UniRule"/>
</dbReference>
<dbReference type="GO" id="GO:0009245">
    <property type="term" value="P:lipid A biosynthetic process"/>
    <property type="evidence" value="ECO:0007669"/>
    <property type="project" value="TreeGrafter"/>
</dbReference>
<keyword evidence="1" id="KW-0808">Transferase</keyword>
<dbReference type="AlphaFoldDB" id="A0A060BYR5"/>
<comment type="function">
    <text evidence="1">Involved in lipopolysaccharide (LPS) biosynthesis. Catalyzes the transfer of 3-deoxy-D-manno-octulosonate (Kdo) residue(s) from CMP-Kdo to lipid IV(A), the tetraacyldisaccharide-1,4'-bisphosphate precursor of lipid A.</text>
</comment>
<evidence type="ECO:0000256" key="1">
    <source>
        <dbReference type="RuleBase" id="RU365103"/>
    </source>
</evidence>
<accession>A0A060BYR5</accession>
<dbReference type="PANTHER" id="PTHR42755:SF1">
    <property type="entry name" value="3-DEOXY-D-MANNO-OCTULOSONIC ACID TRANSFERASE, MITOCHONDRIAL-RELATED"/>
    <property type="match status" value="1"/>
</dbReference>
<dbReference type="InterPro" id="IPR039901">
    <property type="entry name" value="Kdotransferase"/>
</dbReference>
<dbReference type="GO" id="GO:0043842">
    <property type="term" value="F:Kdo transferase activity"/>
    <property type="evidence" value="ECO:0007669"/>
    <property type="project" value="UniProtKB-EC"/>
</dbReference>
<keyword evidence="1" id="KW-1003">Cell membrane</keyword>
<keyword evidence="1" id="KW-0472">Membrane</keyword>
<comment type="similarity">
    <text evidence="1">Belongs to the glycosyltransferase group 1 family.</text>
</comment>
<comment type="subcellular location">
    <subcellularLocation>
        <location evidence="1">Cell membrane</location>
    </subcellularLocation>
</comment>
<organism evidence="2">
    <name type="scientific">uncultured Denitrovibrio sp</name>
    <dbReference type="NCBI Taxonomy" id="860780"/>
    <lineage>
        <taxon>Bacteria</taxon>
        <taxon>Pseudomonadati</taxon>
        <taxon>Deferribacterota</taxon>
        <taxon>Deferribacteres</taxon>
        <taxon>Deferribacterales</taxon>
        <taxon>Geovibrionaceae</taxon>
        <taxon>Denitrovibrio</taxon>
        <taxon>environmental samples</taxon>
    </lineage>
</organism>